<evidence type="ECO:0000313" key="3">
    <source>
        <dbReference type="Proteomes" id="UP001219525"/>
    </source>
</evidence>
<organism evidence="2 3">
    <name type="scientific">Mycena pura</name>
    <dbReference type="NCBI Taxonomy" id="153505"/>
    <lineage>
        <taxon>Eukaryota</taxon>
        <taxon>Fungi</taxon>
        <taxon>Dikarya</taxon>
        <taxon>Basidiomycota</taxon>
        <taxon>Agaricomycotina</taxon>
        <taxon>Agaricomycetes</taxon>
        <taxon>Agaricomycetidae</taxon>
        <taxon>Agaricales</taxon>
        <taxon>Marasmiineae</taxon>
        <taxon>Mycenaceae</taxon>
        <taxon>Mycena</taxon>
    </lineage>
</organism>
<reference evidence="2" key="1">
    <citation type="submission" date="2023-03" db="EMBL/GenBank/DDBJ databases">
        <title>Massive genome expansion in bonnet fungi (Mycena s.s.) driven by repeated elements and novel gene families across ecological guilds.</title>
        <authorList>
            <consortium name="Lawrence Berkeley National Laboratory"/>
            <person name="Harder C.B."/>
            <person name="Miyauchi S."/>
            <person name="Viragh M."/>
            <person name="Kuo A."/>
            <person name="Thoen E."/>
            <person name="Andreopoulos B."/>
            <person name="Lu D."/>
            <person name="Skrede I."/>
            <person name="Drula E."/>
            <person name="Henrissat B."/>
            <person name="Morin E."/>
            <person name="Kohler A."/>
            <person name="Barry K."/>
            <person name="LaButti K."/>
            <person name="Morin E."/>
            <person name="Salamov A."/>
            <person name="Lipzen A."/>
            <person name="Mereny Z."/>
            <person name="Hegedus B."/>
            <person name="Baldrian P."/>
            <person name="Stursova M."/>
            <person name="Weitz H."/>
            <person name="Taylor A."/>
            <person name="Grigoriev I.V."/>
            <person name="Nagy L.G."/>
            <person name="Martin F."/>
            <person name="Kauserud H."/>
        </authorList>
    </citation>
    <scope>NUCLEOTIDE SEQUENCE</scope>
    <source>
        <strain evidence="2">9144</strain>
    </source>
</reference>
<dbReference type="InterPro" id="IPR032675">
    <property type="entry name" value="LRR_dom_sf"/>
</dbReference>
<name>A0AAD6V5K0_9AGAR</name>
<dbReference type="Gene3D" id="3.80.10.10">
    <property type="entry name" value="Ribonuclease Inhibitor"/>
    <property type="match status" value="1"/>
</dbReference>
<dbReference type="AlphaFoldDB" id="A0AAD6V5K0"/>
<gene>
    <name evidence="2" type="ORF">GGX14DRAFT_652263</name>
</gene>
<protein>
    <recommendedName>
        <fullName evidence="1">F-box domain-containing protein</fullName>
    </recommendedName>
</protein>
<comment type="caution">
    <text evidence="2">The sequence shown here is derived from an EMBL/GenBank/DDBJ whole genome shotgun (WGS) entry which is preliminary data.</text>
</comment>
<evidence type="ECO:0000259" key="1">
    <source>
        <dbReference type="Pfam" id="PF12937"/>
    </source>
</evidence>
<keyword evidence="3" id="KW-1185">Reference proteome</keyword>
<feature type="non-terminal residue" evidence="2">
    <location>
        <position position="1"/>
    </location>
</feature>
<accession>A0AAD6V5K0</accession>
<dbReference type="EMBL" id="JARJCW010000051">
    <property type="protein sequence ID" value="KAJ7203350.1"/>
    <property type="molecule type" value="Genomic_DNA"/>
</dbReference>
<dbReference type="Proteomes" id="UP001219525">
    <property type="component" value="Unassembled WGS sequence"/>
</dbReference>
<dbReference type="SUPFAM" id="SSF52047">
    <property type="entry name" value="RNI-like"/>
    <property type="match status" value="1"/>
</dbReference>
<dbReference type="Pfam" id="PF12937">
    <property type="entry name" value="F-box-like"/>
    <property type="match status" value="1"/>
</dbReference>
<dbReference type="InterPro" id="IPR001810">
    <property type="entry name" value="F-box_dom"/>
</dbReference>
<sequence>MASELSSSSSLATHNLHTSSLRRSFSCQSRVAAEDIPGIDVAPHKAQIARLTAKRNAIFPIWKLPNEILSCIFAIHAVDAHFDLKWTQIMYVCSRWYSLVLAEQLLWAHINMEWNSFAIVRFFRQIERSGVAPLMIQLHLSEAVPEIILFDHCPRLHALEVGGEARYIYHLIEKMSGHSFPNLASLSLDTCFKQVELPDEFVEALPDVLFDGRLPRLRALTLRDIAFPWRLVNNLETLNLTNCDNSLTSTPTIFYDLLSLIRSCPRLRNLALTSDSLPAPVPLQYYYPVDLPFLDELFLCQDISVLLGLLHFLHFPATAAICILASDVRCGAEVKDILIPLRKHMRVPTAPPISLLKIDVGSVKFGGVTRPDYGIAHLALSFFSGSAPGRKDFSVSITSYPPTKAALRQIAAKVIKAAPNTSITHLDAREAVAVDTGSWCAALKLLPALHTVYLFAHAGGSNLLCALGDIRIRRLHVVFGQPVTVPRREVDDFLEALRNHIRFTCARGKDLESLELEDPQNTLCKHEKTLRRLFPVMDASRTTNM</sequence>
<proteinExistence type="predicted"/>
<evidence type="ECO:0000313" key="2">
    <source>
        <dbReference type="EMBL" id="KAJ7203350.1"/>
    </source>
</evidence>
<feature type="domain" description="F-box" evidence="1">
    <location>
        <begin position="61"/>
        <end position="111"/>
    </location>
</feature>